<keyword evidence="9" id="KW-1133">Transmembrane helix</keyword>
<dbReference type="PROSITE" id="PS51450">
    <property type="entry name" value="LRR"/>
    <property type="match status" value="5"/>
</dbReference>
<keyword evidence="5" id="KW-0812">Transmembrane</keyword>
<dbReference type="InterPro" id="IPR035897">
    <property type="entry name" value="Toll_tir_struct_dom_sf"/>
</dbReference>
<proteinExistence type="inferred from homology"/>
<dbReference type="Pfam" id="PF01582">
    <property type="entry name" value="TIR"/>
    <property type="match status" value="1"/>
</dbReference>
<keyword evidence="13" id="KW-0395">Inflammatory response</keyword>
<dbReference type="FunFam" id="3.40.50.10140:FF:000001">
    <property type="entry name" value="Toll-like receptor 2"/>
    <property type="match status" value="1"/>
</dbReference>
<evidence type="ECO:0000313" key="15">
    <source>
        <dbReference type="Ensembl" id="ENSHCOP00000023191.1"/>
    </source>
</evidence>
<keyword evidence="4" id="KW-0433">Leucine-rich repeat</keyword>
<dbReference type="Ensembl" id="ENSHCOT00000015165.1">
    <property type="protein sequence ID" value="ENSHCOP00000023191.1"/>
    <property type="gene ID" value="ENSHCOG00000011491.1"/>
</dbReference>
<feature type="domain" description="TIR" evidence="14">
    <location>
        <begin position="801"/>
        <end position="942"/>
    </location>
</feature>
<dbReference type="InterPro" id="IPR001611">
    <property type="entry name" value="Leu-rich_rpt"/>
</dbReference>
<evidence type="ECO:0000256" key="4">
    <source>
        <dbReference type="ARBA" id="ARBA00022614"/>
    </source>
</evidence>
<dbReference type="GO" id="GO:0045087">
    <property type="term" value="P:innate immune response"/>
    <property type="evidence" value="ECO:0007669"/>
    <property type="project" value="UniProtKB-KW"/>
</dbReference>
<dbReference type="STRING" id="109280.ENSHCOP00000023191"/>
<dbReference type="AlphaFoldDB" id="A0A3Q3DXL8"/>
<evidence type="ECO:0000256" key="8">
    <source>
        <dbReference type="ARBA" id="ARBA00022859"/>
    </source>
</evidence>
<reference evidence="15" key="1">
    <citation type="submission" date="2025-08" db="UniProtKB">
        <authorList>
            <consortium name="Ensembl"/>
        </authorList>
    </citation>
    <scope>IDENTIFICATION</scope>
</reference>
<evidence type="ECO:0000256" key="2">
    <source>
        <dbReference type="ARBA" id="ARBA00009634"/>
    </source>
</evidence>
<evidence type="ECO:0000259" key="14">
    <source>
        <dbReference type="PROSITE" id="PS50104"/>
    </source>
</evidence>
<keyword evidence="6" id="KW-0732">Signal</keyword>
<evidence type="ECO:0000256" key="12">
    <source>
        <dbReference type="ARBA" id="ARBA00023180"/>
    </source>
</evidence>
<comment type="similarity">
    <text evidence="2">Belongs to the Toll-like receptor family.</text>
</comment>
<comment type="subcellular location">
    <subcellularLocation>
        <location evidence="1">Membrane</location>
        <topology evidence="1">Single-pass type I membrane protein</topology>
    </subcellularLocation>
</comment>
<protein>
    <submittedName>
        <fullName evidence="15">Toll-like receptor 22</fullName>
    </submittedName>
</protein>
<keyword evidence="12" id="KW-0325">Glycoprotein</keyword>
<evidence type="ECO:0000256" key="5">
    <source>
        <dbReference type="ARBA" id="ARBA00022692"/>
    </source>
</evidence>
<evidence type="ECO:0000256" key="9">
    <source>
        <dbReference type="ARBA" id="ARBA00022989"/>
    </source>
</evidence>
<dbReference type="GO" id="GO:0002221">
    <property type="term" value="P:pattern recognition receptor signaling pathway"/>
    <property type="evidence" value="ECO:0007669"/>
    <property type="project" value="Ensembl"/>
</dbReference>
<dbReference type="SMART" id="SM00255">
    <property type="entry name" value="TIR"/>
    <property type="match status" value="1"/>
</dbReference>
<dbReference type="InterPro" id="IPR000483">
    <property type="entry name" value="Cys-rich_flank_reg_C"/>
</dbReference>
<sequence>TSLGVNEPDFSAMDNDGLGNGRLWRLIFGFVFSLSVNRCAGYILKDCRISNGNAICSANKLRAVPRGIPASVKTVDLAVNKIAAIRVGDFVNHTVLAQLDLKRNNISRIEKGAFAALRSLQKLNLNNNRLAQLGDFFEGLSNLTELRLTSNSITTVIPSSLKPLMNLTVLDLSFNKLRHLTNVHYAIQHLPNLRYLFIKKIDITIFRSWELTNITVGPAYLDLSQNNIDVFAISADVFQNLTWLNIGGAPRKRKLICEIGEGTGLKRLTTLDIGGLHLERKDAAALFRSVNFSLSTLRMNAMKRNLRELLNMSCTIPTLTQLQLRGNRLQLLDSTLLRLCSSVTELDVANNRMQNIFSDAFRALQGLKSLTLSQNRLSSVPPAVRNLTKLLELDLSFNNISSLGCDDFAELRKLRVLGLYRNYISTINLCVFKDLTNLQVLKLQTNRITKLNGVFTRYLPNLRQLKLDENRITTIEKGAFEGLRSLQNLSMQRNELQKLESGSFVGLTMLTDILLPSNQIEETEITAGVFNDLINLRRLNLLDNRIKYRSSSALPEAPFSRLSQLETLAMAGQHGRGRSQLPRNFLQGLSNLLIFDMRNAQIVSLHQDTFKHTPSLQKLDISSNELTDISPRMFDPIHNLQSLYISRTSLRSLDFLKEANLTKLEFLQARRNQYSVITVEQMASLPSLVYLDLQGNGFLCDCDNSWFLQWMNKTPTQVYDAYNFVCNYPLNLKGMKLLDLDIQSCSVDVGFIYYVSTTCAILLFQLTAFTYHFLRWQLAYAYHLLLARLYERKYRDRQPNCLYDAFVSFNAHDEDWVYRELLPKLEEEQGWRLCLHHRDFEPGKPIMDNITEAIYASRKTICVISRKYLESEWCSREIQVAGFRLFDEHKDVLILVFLEDIPIWELSPYYRMRKMVNKRTFLSWPRAAQCTELFWEKLRQALQSTDNADGELLLLTVEDKG</sequence>
<keyword evidence="8" id="KW-0391">Immunity</keyword>
<dbReference type="PANTHER" id="PTHR24365">
    <property type="entry name" value="TOLL-LIKE RECEPTOR"/>
    <property type="match status" value="1"/>
</dbReference>
<organism evidence="15 16">
    <name type="scientific">Hippocampus comes</name>
    <name type="common">Tiger tail seahorse</name>
    <dbReference type="NCBI Taxonomy" id="109280"/>
    <lineage>
        <taxon>Eukaryota</taxon>
        <taxon>Metazoa</taxon>
        <taxon>Chordata</taxon>
        <taxon>Craniata</taxon>
        <taxon>Vertebrata</taxon>
        <taxon>Euteleostomi</taxon>
        <taxon>Actinopterygii</taxon>
        <taxon>Neopterygii</taxon>
        <taxon>Teleostei</taxon>
        <taxon>Neoteleostei</taxon>
        <taxon>Acanthomorphata</taxon>
        <taxon>Syngnathiaria</taxon>
        <taxon>Syngnathiformes</taxon>
        <taxon>Syngnathoidei</taxon>
        <taxon>Syngnathidae</taxon>
        <taxon>Hippocampus</taxon>
    </lineage>
</organism>
<dbReference type="SMART" id="SM00369">
    <property type="entry name" value="LRR_TYP"/>
    <property type="match status" value="15"/>
</dbReference>
<evidence type="ECO:0000256" key="6">
    <source>
        <dbReference type="ARBA" id="ARBA00022729"/>
    </source>
</evidence>
<reference evidence="15" key="2">
    <citation type="submission" date="2025-09" db="UniProtKB">
        <authorList>
            <consortium name="Ensembl"/>
        </authorList>
    </citation>
    <scope>IDENTIFICATION</scope>
</reference>
<dbReference type="GO" id="GO:0006954">
    <property type="term" value="P:inflammatory response"/>
    <property type="evidence" value="ECO:0007669"/>
    <property type="project" value="UniProtKB-KW"/>
</dbReference>
<evidence type="ECO:0000256" key="1">
    <source>
        <dbReference type="ARBA" id="ARBA00004479"/>
    </source>
</evidence>
<evidence type="ECO:0000256" key="11">
    <source>
        <dbReference type="ARBA" id="ARBA00023170"/>
    </source>
</evidence>
<dbReference type="PANTHER" id="PTHR24365:SF522">
    <property type="entry name" value="LOW QUALITY PROTEIN: TOLL-LIKE RECEPTOR 13-RELATED"/>
    <property type="match status" value="1"/>
</dbReference>
<dbReference type="Gene3D" id="3.40.50.10140">
    <property type="entry name" value="Toll/interleukin-1 receptor homology (TIR) domain"/>
    <property type="match status" value="1"/>
</dbReference>
<dbReference type="SMART" id="SM00365">
    <property type="entry name" value="LRR_SD22"/>
    <property type="match status" value="5"/>
</dbReference>
<name>A0A3Q3DXL8_HIPCM</name>
<keyword evidence="11" id="KW-0675">Receptor</keyword>
<keyword evidence="16" id="KW-1185">Reference proteome</keyword>
<dbReference type="Gene3D" id="3.80.10.10">
    <property type="entry name" value="Ribonuclease Inhibitor"/>
    <property type="match status" value="5"/>
</dbReference>
<dbReference type="GO" id="GO:0038023">
    <property type="term" value="F:signaling receptor activity"/>
    <property type="evidence" value="ECO:0007669"/>
    <property type="project" value="TreeGrafter"/>
</dbReference>
<accession>A0A3Q3DXL8</accession>
<dbReference type="SUPFAM" id="SSF52047">
    <property type="entry name" value="RNI-like"/>
    <property type="match status" value="1"/>
</dbReference>
<dbReference type="FunFam" id="3.80.10.10:FF:001164">
    <property type="entry name" value="GH01279p"/>
    <property type="match status" value="1"/>
</dbReference>
<evidence type="ECO:0000256" key="10">
    <source>
        <dbReference type="ARBA" id="ARBA00023136"/>
    </source>
</evidence>
<dbReference type="InterPro" id="IPR032675">
    <property type="entry name" value="LRR_dom_sf"/>
</dbReference>
<dbReference type="FunFam" id="3.80.10.10:FF:000770">
    <property type="entry name" value="Uncharacterized protein"/>
    <property type="match status" value="1"/>
</dbReference>
<dbReference type="SUPFAM" id="SSF52058">
    <property type="entry name" value="L domain-like"/>
    <property type="match status" value="1"/>
</dbReference>
<keyword evidence="7" id="KW-0677">Repeat</keyword>
<dbReference type="PROSITE" id="PS50104">
    <property type="entry name" value="TIR"/>
    <property type="match status" value="1"/>
</dbReference>
<dbReference type="SMART" id="SM00082">
    <property type="entry name" value="LRRCT"/>
    <property type="match status" value="1"/>
</dbReference>
<keyword evidence="3" id="KW-0399">Innate immunity</keyword>
<dbReference type="GO" id="GO:0005886">
    <property type="term" value="C:plasma membrane"/>
    <property type="evidence" value="ECO:0007669"/>
    <property type="project" value="TreeGrafter"/>
</dbReference>
<dbReference type="GO" id="GO:0009617">
    <property type="term" value="P:response to bacterium"/>
    <property type="evidence" value="ECO:0007669"/>
    <property type="project" value="Ensembl"/>
</dbReference>
<dbReference type="InterPro" id="IPR000157">
    <property type="entry name" value="TIR_dom"/>
</dbReference>
<dbReference type="Proteomes" id="UP000264820">
    <property type="component" value="Unplaced"/>
</dbReference>
<evidence type="ECO:0000256" key="7">
    <source>
        <dbReference type="ARBA" id="ARBA00022737"/>
    </source>
</evidence>
<evidence type="ECO:0000256" key="13">
    <source>
        <dbReference type="ARBA" id="ARBA00023198"/>
    </source>
</evidence>
<dbReference type="SUPFAM" id="SSF52200">
    <property type="entry name" value="Toll/Interleukin receptor TIR domain"/>
    <property type="match status" value="1"/>
</dbReference>
<evidence type="ECO:0000256" key="3">
    <source>
        <dbReference type="ARBA" id="ARBA00022588"/>
    </source>
</evidence>
<evidence type="ECO:0000313" key="16">
    <source>
        <dbReference type="Proteomes" id="UP000264820"/>
    </source>
</evidence>
<keyword evidence="10" id="KW-0472">Membrane</keyword>
<dbReference type="InterPro" id="IPR003591">
    <property type="entry name" value="Leu-rich_rpt_typical-subtyp"/>
</dbReference>
<dbReference type="GeneTree" id="ENSGT00940000163999"/>
<dbReference type="Pfam" id="PF13855">
    <property type="entry name" value="LRR_8"/>
    <property type="match status" value="5"/>
</dbReference>